<dbReference type="EMBL" id="AVPE01000005">
    <property type="protein sequence ID" value="KGX92816.1"/>
    <property type="molecule type" value="Genomic_DNA"/>
</dbReference>
<evidence type="ECO:0000313" key="2">
    <source>
        <dbReference type="EMBL" id="KGX92816.1"/>
    </source>
</evidence>
<dbReference type="AlphaFoldDB" id="A0A0A5GHS6"/>
<feature type="domain" description="Restriction endonuclease AspBHI N-terminal" evidence="1">
    <location>
        <begin position="28"/>
        <end position="142"/>
    </location>
</feature>
<organism evidence="2 3">
    <name type="scientific">Pontibacillus halophilus JSM 076056 = DSM 19796</name>
    <dbReference type="NCBI Taxonomy" id="1385510"/>
    <lineage>
        <taxon>Bacteria</taxon>
        <taxon>Bacillati</taxon>
        <taxon>Bacillota</taxon>
        <taxon>Bacilli</taxon>
        <taxon>Bacillales</taxon>
        <taxon>Bacillaceae</taxon>
        <taxon>Pontibacillus</taxon>
    </lineage>
</organism>
<dbReference type="InterPro" id="IPR041409">
    <property type="entry name" value="RE_AspBHI_N"/>
</dbReference>
<dbReference type="RefSeq" id="WP_026800114.1">
    <property type="nucleotide sequence ID" value="NZ_AULI01000007.1"/>
</dbReference>
<accession>A0A0A5GHS6</accession>
<dbReference type="Proteomes" id="UP000030528">
    <property type="component" value="Unassembled WGS sequence"/>
</dbReference>
<keyword evidence="3" id="KW-1185">Reference proteome</keyword>
<dbReference type="STRING" id="1385510.GCA_000425205_01695"/>
<dbReference type="Pfam" id="PF18062">
    <property type="entry name" value="RE_AspBHI_N"/>
    <property type="match status" value="1"/>
</dbReference>
<dbReference type="Gene3D" id="2.30.280.20">
    <property type="match status" value="1"/>
</dbReference>
<comment type="caution">
    <text evidence="2">The sequence shown here is derived from an EMBL/GenBank/DDBJ whole genome shotgun (WGS) entry which is preliminary data.</text>
</comment>
<proteinExistence type="predicted"/>
<dbReference type="eggNOG" id="ENOG502ZJJU">
    <property type="taxonomic scope" value="Bacteria"/>
</dbReference>
<gene>
    <name evidence="2" type="ORF">N781_15835</name>
</gene>
<evidence type="ECO:0000259" key="1">
    <source>
        <dbReference type="Pfam" id="PF18062"/>
    </source>
</evidence>
<protein>
    <recommendedName>
        <fullName evidence="1">Restriction endonuclease AspBHI N-terminal domain-containing protein</fullName>
    </recommendedName>
</protein>
<sequence>MRFKYEELEEAPLIVNAIYEGGTKGNPAADDPLTKLFRLDGYIKSVGNRGGFRKSRKESGGKVKDQLAYTVIFSTGKVDEWPDLLNEKKGTFTYYGDNKTPNNNHLDTKQRGNVLLKDVFEKAYKSKDERREIPPMFIFESTVDRLH</sequence>
<name>A0A0A5GHS6_9BACI</name>
<evidence type="ECO:0000313" key="3">
    <source>
        <dbReference type="Proteomes" id="UP000030528"/>
    </source>
</evidence>
<reference evidence="2 3" key="1">
    <citation type="submission" date="2013-08" db="EMBL/GenBank/DDBJ databases">
        <authorList>
            <person name="Huang J."/>
            <person name="Wang G."/>
        </authorList>
    </citation>
    <scope>NUCLEOTIDE SEQUENCE [LARGE SCALE GENOMIC DNA]</scope>
    <source>
        <strain evidence="2 3">JSM 076056</strain>
    </source>
</reference>
<dbReference type="OrthoDB" id="3010308at2"/>